<dbReference type="GeneID" id="24437844"/>
<dbReference type="RefSeq" id="XP_012654176.1">
    <property type="nucleotide sequence ID" value="XM_012798722.1"/>
</dbReference>
<keyword evidence="1 2" id="KW-0812">Transmembrane</keyword>
<organism evidence="2 3">
    <name type="scientific">Tetrahymena thermophila (strain SB210)</name>
    <dbReference type="NCBI Taxonomy" id="312017"/>
    <lineage>
        <taxon>Eukaryota</taxon>
        <taxon>Sar</taxon>
        <taxon>Alveolata</taxon>
        <taxon>Ciliophora</taxon>
        <taxon>Intramacronucleata</taxon>
        <taxon>Oligohymenophorea</taxon>
        <taxon>Hymenostomatida</taxon>
        <taxon>Tetrahymenina</taxon>
        <taxon>Tetrahymenidae</taxon>
        <taxon>Tetrahymena</taxon>
    </lineage>
</organism>
<dbReference type="InParanoid" id="W7X7C6"/>
<feature type="transmembrane region" description="Helical" evidence="1">
    <location>
        <begin position="58"/>
        <end position="76"/>
    </location>
</feature>
<gene>
    <name evidence="2" type="ORF">TTHERM_000218239</name>
</gene>
<keyword evidence="3" id="KW-1185">Reference proteome</keyword>
<name>W7X7C6_TETTS</name>
<protein>
    <submittedName>
        <fullName evidence="2">Transmembrane protein, putative</fullName>
    </submittedName>
</protein>
<dbReference type="AlphaFoldDB" id="W7X7C6"/>
<dbReference type="EMBL" id="GG662621">
    <property type="protein sequence ID" value="EWS73267.1"/>
    <property type="molecule type" value="Genomic_DNA"/>
</dbReference>
<keyword evidence="1" id="KW-0472">Membrane</keyword>
<evidence type="ECO:0000313" key="3">
    <source>
        <dbReference type="Proteomes" id="UP000009168"/>
    </source>
</evidence>
<proteinExistence type="predicted"/>
<evidence type="ECO:0000256" key="1">
    <source>
        <dbReference type="SAM" id="Phobius"/>
    </source>
</evidence>
<dbReference type="KEGG" id="tet:TTHERM_000218239"/>
<reference evidence="3" key="1">
    <citation type="journal article" date="2006" name="PLoS Biol.">
        <title>Macronuclear genome sequence of the ciliate Tetrahymena thermophila, a model eukaryote.</title>
        <authorList>
            <person name="Eisen J.A."/>
            <person name="Coyne R.S."/>
            <person name="Wu M."/>
            <person name="Wu D."/>
            <person name="Thiagarajan M."/>
            <person name="Wortman J.R."/>
            <person name="Badger J.H."/>
            <person name="Ren Q."/>
            <person name="Amedeo P."/>
            <person name="Jones K.M."/>
            <person name="Tallon L.J."/>
            <person name="Delcher A.L."/>
            <person name="Salzberg S.L."/>
            <person name="Silva J.C."/>
            <person name="Haas B.J."/>
            <person name="Majoros W.H."/>
            <person name="Farzad M."/>
            <person name="Carlton J.M."/>
            <person name="Smith R.K. Jr."/>
            <person name="Garg J."/>
            <person name="Pearlman R.E."/>
            <person name="Karrer K.M."/>
            <person name="Sun L."/>
            <person name="Manning G."/>
            <person name="Elde N.C."/>
            <person name="Turkewitz A.P."/>
            <person name="Asai D.J."/>
            <person name="Wilkes D.E."/>
            <person name="Wang Y."/>
            <person name="Cai H."/>
            <person name="Collins K."/>
            <person name="Stewart B.A."/>
            <person name="Lee S.R."/>
            <person name="Wilamowska K."/>
            <person name="Weinberg Z."/>
            <person name="Ruzzo W.L."/>
            <person name="Wloga D."/>
            <person name="Gaertig J."/>
            <person name="Frankel J."/>
            <person name="Tsao C.-C."/>
            <person name="Gorovsky M.A."/>
            <person name="Keeling P.J."/>
            <person name="Waller R.F."/>
            <person name="Patron N.J."/>
            <person name="Cherry J.M."/>
            <person name="Stover N.A."/>
            <person name="Krieger C.J."/>
            <person name="del Toro C."/>
            <person name="Ryder H.F."/>
            <person name="Williamson S.C."/>
            <person name="Barbeau R.A."/>
            <person name="Hamilton E.P."/>
            <person name="Orias E."/>
        </authorList>
    </citation>
    <scope>NUCLEOTIDE SEQUENCE [LARGE SCALE GENOMIC DNA]</scope>
    <source>
        <strain evidence="3">SB210</strain>
    </source>
</reference>
<evidence type="ECO:0000313" key="2">
    <source>
        <dbReference type="EMBL" id="EWS73267.1"/>
    </source>
</evidence>
<accession>W7X7C6</accession>
<dbReference type="Proteomes" id="UP000009168">
    <property type="component" value="Unassembled WGS sequence"/>
</dbReference>
<feature type="transmembrane region" description="Helical" evidence="1">
    <location>
        <begin position="32"/>
        <end position="52"/>
    </location>
</feature>
<keyword evidence="1" id="KW-1133">Transmembrane helix</keyword>
<sequence length="109" mass="12999">MWIHCSLQCTTSFKNNQKMRKIYLFNQFKVKIAYLFVTLILFKYLKIIFSLGEIWKKLIQLLSALIFKIMTIQILQCKSSFFTTFRKALLKLTAAQITLMKMIILYKNT</sequence>